<reference evidence="1" key="1">
    <citation type="submission" date="2021-05" db="EMBL/GenBank/DDBJ databases">
        <authorList>
            <person name="Scholz U."/>
            <person name="Mascher M."/>
            <person name="Fiebig A."/>
        </authorList>
    </citation>
    <scope>NUCLEOTIDE SEQUENCE [LARGE SCALE GENOMIC DNA]</scope>
</reference>
<proteinExistence type="predicted"/>
<accession>A0ACD5ZLP0</accession>
<keyword evidence="2" id="KW-1185">Reference proteome</keyword>
<organism evidence="1 2">
    <name type="scientific">Avena sativa</name>
    <name type="common">Oat</name>
    <dbReference type="NCBI Taxonomy" id="4498"/>
    <lineage>
        <taxon>Eukaryota</taxon>
        <taxon>Viridiplantae</taxon>
        <taxon>Streptophyta</taxon>
        <taxon>Embryophyta</taxon>
        <taxon>Tracheophyta</taxon>
        <taxon>Spermatophyta</taxon>
        <taxon>Magnoliopsida</taxon>
        <taxon>Liliopsida</taxon>
        <taxon>Poales</taxon>
        <taxon>Poaceae</taxon>
        <taxon>BOP clade</taxon>
        <taxon>Pooideae</taxon>
        <taxon>Poodae</taxon>
        <taxon>Poeae</taxon>
        <taxon>Poeae Chloroplast Group 1 (Aveneae type)</taxon>
        <taxon>Aveninae</taxon>
        <taxon>Avena</taxon>
    </lineage>
</organism>
<sequence>MESLTSAGSARTPSTARPHVVLLACPGVGHLIPLSELAWRLVEHHGFAATLVTFNGLSAPKSCVPPSVSTAMLPAVQMDDHPADTPVFVVLVELIRRSLPSLRTLLRSITPLAALVPDFLCSAALPLAAELGVPGYVFVPTSLTLIYLMRRLVELHDGAATGEYREIPMPVEIPGGLSLLLSDLPAGYHNINELSYAQMLEAGRRYRRADGLLTNTFDEMEPAVVESFKKATEQGAFPPVFPVGPLVRSATNDEAVGSSAVLQWLDRQPTRSVVYVSFGSGGVLSVEQMAELAAGLEASRHRFLWVVRMPSLDGRSYALGSGGGADDDPLAWLPDGFLERTKGRGLAVSAWAPQVRILSHPATAVFVSHCGWNSALESAVHGVPVVAWPLYAEQRMNAVVLERGVGVALRPREREDGGGVVPRAEVAAAVKGLMEGEKGCAVRRRAGDLQLAAARAWSPEGSSRRALEDVAGRWRIHHPVELRLRG</sequence>
<evidence type="ECO:0000313" key="1">
    <source>
        <dbReference type="EnsemblPlants" id="AVESA.00010b.r2.7AG1211670.1.CDS.1"/>
    </source>
</evidence>
<name>A0ACD5ZLP0_AVESA</name>
<dbReference type="EnsemblPlants" id="AVESA.00010b.r2.7AG1211670.1">
    <property type="protein sequence ID" value="AVESA.00010b.r2.7AG1211670.1.CDS.1"/>
    <property type="gene ID" value="AVESA.00010b.r2.7AG1211670"/>
</dbReference>
<protein>
    <submittedName>
        <fullName evidence="1">Uncharacterized protein</fullName>
    </submittedName>
</protein>
<reference evidence="1" key="2">
    <citation type="submission" date="2025-09" db="UniProtKB">
        <authorList>
            <consortium name="EnsemblPlants"/>
        </authorList>
    </citation>
    <scope>IDENTIFICATION</scope>
</reference>
<dbReference type="Proteomes" id="UP001732700">
    <property type="component" value="Chromosome 7A"/>
</dbReference>
<evidence type="ECO:0000313" key="2">
    <source>
        <dbReference type="Proteomes" id="UP001732700"/>
    </source>
</evidence>